<dbReference type="AlphaFoldDB" id="A0A369QCZ6"/>
<dbReference type="RefSeq" id="WP_115367126.1">
    <property type="nucleotide sequence ID" value="NZ_QBKA01000002.1"/>
</dbReference>
<dbReference type="Pfam" id="PF02600">
    <property type="entry name" value="DsbB"/>
    <property type="match status" value="1"/>
</dbReference>
<feature type="transmembrane region" description="Helical" evidence="5">
    <location>
        <begin position="69"/>
        <end position="89"/>
    </location>
</feature>
<sequence length="166" mass="17658">MPTKSAKRLRAAHVAALAVPAVLLAGAYASEWVLGLYPCEMCWWQRWPHFVALAFGLIAWVAPVRRLWVALAGVAILVSGLIGGFHAGVEYGWWEGLTACANTVTAGGDGGSALDAVWDAPMIRCDKAPWALLGISLAGWNFLISTLTGLGIVTLLLLRGKFGLDD</sequence>
<dbReference type="InterPro" id="IPR024199">
    <property type="entry name" value="Uncharacterised_DsbB"/>
</dbReference>
<dbReference type="OrthoDB" id="9808637at2"/>
<organism evidence="6 7">
    <name type="scientific">Alteripontixanthobacter maritimus</name>
    <dbReference type="NCBI Taxonomy" id="2161824"/>
    <lineage>
        <taxon>Bacteria</taxon>
        <taxon>Pseudomonadati</taxon>
        <taxon>Pseudomonadota</taxon>
        <taxon>Alphaproteobacteria</taxon>
        <taxon>Sphingomonadales</taxon>
        <taxon>Erythrobacteraceae</taxon>
        <taxon>Alteripontixanthobacter</taxon>
    </lineage>
</organism>
<keyword evidence="7" id="KW-1185">Reference proteome</keyword>
<keyword evidence="4 5" id="KW-0472">Membrane</keyword>
<evidence type="ECO:0000256" key="5">
    <source>
        <dbReference type="SAM" id="Phobius"/>
    </source>
</evidence>
<dbReference type="SUPFAM" id="SSF158442">
    <property type="entry name" value="DsbB-like"/>
    <property type="match status" value="1"/>
</dbReference>
<evidence type="ECO:0000313" key="6">
    <source>
        <dbReference type="EMBL" id="RDC61106.1"/>
    </source>
</evidence>
<dbReference type="EMBL" id="QBKA01000002">
    <property type="protein sequence ID" value="RDC61106.1"/>
    <property type="molecule type" value="Genomic_DNA"/>
</dbReference>
<dbReference type="Gene3D" id="1.20.1550.10">
    <property type="entry name" value="DsbB-like"/>
    <property type="match status" value="1"/>
</dbReference>
<dbReference type="Proteomes" id="UP000253727">
    <property type="component" value="Unassembled WGS sequence"/>
</dbReference>
<comment type="caution">
    <text evidence="6">The sequence shown here is derived from an EMBL/GenBank/DDBJ whole genome shotgun (WGS) entry which is preliminary data.</text>
</comment>
<evidence type="ECO:0000313" key="7">
    <source>
        <dbReference type="Proteomes" id="UP000253727"/>
    </source>
</evidence>
<proteinExistence type="predicted"/>
<feature type="transmembrane region" description="Helical" evidence="5">
    <location>
        <begin position="45"/>
        <end position="62"/>
    </location>
</feature>
<evidence type="ECO:0000256" key="1">
    <source>
        <dbReference type="ARBA" id="ARBA00004141"/>
    </source>
</evidence>
<feature type="transmembrane region" description="Helical" evidence="5">
    <location>
        <begin position="130"/>
        <end position="158"/>
    </location>
</feature>
<dbReference type="InterPro" id="IPR003752">
    <property type="entry name" value="DiS_bond_form_DsbB/BdbC"/>
</dbReference>
<reference evidence="6 7" key="1">
    <citation type="submission" date="2018-04" db="EMBL/GenBank/DDBJ databases">
        <title>Altererythrobacter sp. HME9302 genome sequencing and assembly.</title>
        <authorList>
            <person name="Kang H."/>
            <person name="Kim H."/>
            <person name="Joh K."/>
        </authorList>
    </citation>
    <scope>NUCLEOTIDE SEQUENCE [LARGE SCALE GENOMIC DNA]</scope>
    <source>
        <strain evidence="6 7">HME9302</strain>
    </source>
</reference>
<evidence type="ECO:0008006" key="8">
    <source>
        <dbReference type="Google" id="ProtNLM"/>
    </source>
</evidence>
<evidence type="ECO:0000256" key="4">
    <source>
        <dbReference type="ARBA" id="ARBA00023136"/>
    </source>
</evidence>
<dbReference type="GO" id="GO:0006457">
    <property type="term" value="P:protein folding"/>
    <property type="evidence" value="ECO:0007669"/>
    <property type="project" value="InterPro"/>
</dbReference>
<dbReference type="GO" id="GO:0015035">
    <property type="term" value="F:protein-disulfide reductase activity"/>
    <property type="evidence" value="ECO:0007669"/>
    <property type="project" value="InterPro"/>
</dbReference>
<dbReference type="InterPro" id="IPR023380">
    <property type="entry name" value="DsbB-like_sf"/>
</dbReference>
<dbReference type="PIRSF" id="PIRSF033913">
    <property type="entry name" value="S-S_format_DsbB"/>
    <property type="match status" value="1"/>
</dbReference>
<keyword evidence="2 5" id="KW-0812">Transmembrane</keyword>
<keyword evidence="3 5" id="KW-1133">Transmembrane helix</keyword>
<dbReference type="GO" id="GO:0016020">
    <property type="term" value="C:membrane"/>
    <property type="evidence" value="ECO:0007669"/>
    <property type="project" value="UniProtKB-SubCell"/>
</dbReference>
<protein>
    <recommendedName>
        <fullName evidence="8">Disulfide bond formation protein B</fullName>
    </recommendedName>
</protein>
<comment type="subcellular location">
    <subcellularLocation>
        <location evidence="1">Membrane</location>
        <topology evidence="1">Multi-pass membrane protein</topology>
    </subcellularLocation>
</comment>
<evidence type="ECO:0000256" key="2">
    <source>
        <dbReference type="ARBA" id="ARBA00022692"/>
    </source>
</evidence>
<name>A0A369QCZ6_9SPHN</name>
<gene>
    <name evidence="6" type="ORF">HME9302_02325</name>
</gene>
<accession>A0A369QCZ6</accession>
<evidence type="ECO:0000256" key="3">
    <source>
        <dbReference type="ARBA" id="ARBA00022989"/>
    </source>
</evidence>